<sequence length="675" mass="75429">MMFSQQSSSSLSSEEQELSQTPRPSPRRKDPARKRLQSFNSNASPSSSAAQSLKLPASSPLTELTQSTQEKPRRGLKRIQAGVTTCWSSRELPKHAAALFDDAVAEEQHDAALQYLKSLQTPIWQPCTRHITYLLDLSLRGLEEGRAEIKSGMPVNPANLKLDAAVVQSDESVLEATALLRQIAIRHGSSSVLKVFPARTGMHEETEEEGSAFETPKNLRGANNIWSVVKAAGPRCKTAEEHDSKRLKTDRHADAHDLKMEAVWRNARLMLDLWRLERSEALSASSSSARDDDRAASALHLSRQFPLQKAPSRSSRPRLDVDEGCEEVGDALDFVMNGLADDPPGDLQIGKVGTSEEARLEISVGMLDELFHLAHHRVLSKSALVRGIAQRLEMVSIRGIRFIHEYLVRSEESAVPLALAFAQHLHSESYERGENWPSASARQSQKAQSSMIDDLVSRLPDSHDDLLYIDPGEPLLDLHLTRGIIDEVETAKGKLRKELRALEDRWTEDVDEEDEEDKQRRPVRRTFKKPEDTFWSSGEEGRRAIVITLWMRLAELQAYLRNGHIFAFLHTVLRAQLDTSTNDAKRKRLAALCRTLVETLNAGAKSTARRAKAIQQDMDHLQASRKPKQGGHSSPETVEIEKIVCRIKEASAALNSLAFAGRTLNELRQATPDER</sequence>
<keyword evidence="4" id="KW-1185">Reference proteome</keyword>
<dbReference type="AlphaFoldDB" id="A0A316VXC6"/>
<feature type="region of interest" description="Disordered" evidence="2">
    <location>
        <begin position="300"/>
        <end position="320"/>
    </location>
</feature>
<evidence type="ECO:0000313" key="3">
    <source>
        <dbReference type="EMBL" id="PWN42120.1"/>
    </source>
</evidence>
<dbReference type="OrthoDB" id="10317859at2759"/>
<feature type="region of interest" description="Disordered" evidence="2">
    <location>
        <begin position="1"/>
        <end position="77"/>
    </location>
</feature>
<evidence type="ECO:0000313" key="4">
    <source>
        <dbReference type="Proteomes" id="UP000245783"/>
    </source>
</evidence>
<feature type="compositionally biased region" description="Low complexity" evidence="2">
    <location>
        <begin position="37"/>
        <end position="61"/>
    </location>
</feature>
<evidence type="ECO:0000256" key="1">
    <source>
        <dbReference type="SAM" id="Coils"/>
    </source>
</evidence>
<dbReference type="InParanoid" id="A0A316VXC6"/>
<dbReference type="Proteomes" id="UP000245783">
    <property type="component" value="Unassembled WGS sequence"/>
</dbReference>
<feature type="compositionally biased region" description="Low complexity" evidence="2">
    <location>
        <begin position="1"/>
        <end position="13"/>
    </location>
</feature>
<organism evidence="3 4">
    <name type="scientific">Ceraceosorus guamensis</name>
    <dbReference type="NCBI Taxonomy" id="1522189"/>
    <lineage>
        <taxon>Eukaryota</taxon>
        <taxon>Fungi</taxon>
        <taxon>Dikarya</taxon>
        <taxon>Basidiomycota</taxon>
        <taxon>Ustilaginomycotina</taxon>
        <taxon>Exobasidiomycetes</taxon>
        <taxon>Ceraceosorales</taxon>
        <taxon>Ceraceosoraceae</taxon>
        <taxon>Ceraceosorus</taxon>
    </lineage>
</organism>
<accession>A0A316VXC6</accession>
<gene>
    <name evidence="3" type="ORF">IE81DRAFT_366855</name>
</gene>
<reference evidence="3 4" key="1">
    <citation type="journal article" date="2018" name="Mol. Biol. Evol.">
        <title>Broad Genomic Sampling Reveals a Smut Pathogenic Ancestry of the Fungal Clade Ustilaginomycotina.</title>
        <authorList>
            <person name="Kijpornyongpan T."/>
            <person name="Mondo S.J."/>
            <person name="Barry K."/>
            <person name="Sandor L."/>
            <person name="Lee J."/>
            <person name="Lipzen A."/>
            <person name="Pangilinan J."/>
            <person name="LaButti K."/>
            <person name="Hainaut M."/>
            <person name="Henrissat B."/>
            <person name="Grigoriev I.V."/>
            <person name="Spatafora J.W."/>
            <person name="Aime M.C."/>
        </authorList>
    </citation>
    <scope>NUCLEOTIDE SEQUENCE [LARGE SCALE GENOMIC DNA]</scope>
    <source>
        <strain evidence="3 4">MCA 4658</strain>
    </source>
</reference>
<feature type="region of interest" description="Disordered" evidence="2">
    <location>
        <begin position="612"/>
        <end position="636"/>
    </location>
</feature>
<evidence type="ECO:0000256" key="2">
    <source>
        <dbReference type="SAM" id="MobiDB-lite"/>
    </source>
</evidence>
<dbReference type="RefSeq" id="XP_025369280.1">
    <property type="nucleotide sequence ID" value="XM_025517036.1"/>
</dbReference>
<feature type="coiled-coil region" evidence="1">
    <location>
        <begin position="485"/>
        <end position="516"/>
    </location>
</feature>
<dbReference type="EMBL" id="KZ819383">
    <property type="protein sequence ID" value="PWN42120.1"/>
    <property type="molecule type" value="Genomic_DNA"/>
</dbReference>
<dbReference type="GeneID" id="37038906"/>
<proteinExistence type="predicted"/>
<name>A0A316VXC6_9BASI</name>
<keyword evidence="1" id="KW-0175">Coiled coil</keyword>
<protein>
    <submittedName>
        <fullName evidence="3">Uncharacterized protein</fullName>
    </submittedName>
</protein>